<keyword evidence="1" id="KW-1133">Transmembrane helix</keyword>
<organism evidence="2">
    <name type="scientific">Flexilinea flocculi</name>
    <dbReference type="NCBI Taxonomy" id="1678840"/>
    <lineage>
        <taxon>Bacteria</taxon>
        <taxon>Bacillati</taxon>
        <taxon>Chloroflexota</taxon>
        <taxon>Anaerolineae</taxon>
        <taxon>Anaerolineales</taxon>
        <taxon>Anaerolineaceae</taxon>
        <taxon>Flexilinea</taxon>
    </lineage>
</organism>
<dbReference type="STRING" id="1678840.ATC1_13691"/>
<reference evidence="2" key="1">
    <citation type="journal article" date="2015" name="Genome Announc.">
        <title>Draft Genome Sequence of Anaerolineae Strain TC1, a Novel Isolate from a Methanogenic Wastewater Treatment System.</title>
        <authorList>
            <person name="Matsuura N."/>
            <person name="Tourlousse D.M."/>
            <person name="Sun L."/>
            <person name="Toyonaga M."/>
            <person name="Kuroda K."/>
            <person name="Ohashi A."/>
            <person name="Cruz R."/>
            <person name="Yamaguchi T."/>
            <person name="Sekiguchi Y."/>
        </authorList>
    </citation>
    <scope>NUCLEOTIDE SEQUENCE [LARGE SCALE GENOMIC DNA]</scope>
    <source>
        <strain evidence="2">TC1</strain>
    </source>
</reference>
<keyword evidence="1" id="KW-0472">Membrane</keyword>
<feature type="transmembrane region" description="Helical" evidence="1">
    <location>
        <begin position="71"/>
        <end position="95"/>
    </location>
</feature>
<evidence type="ECO:0000313" key="3">
    <source>
        <dbReference type="Proteomes" id="UP000053370"/>
    </source>
</evidence>
<feature type="transmembrane region" description="Helical" evidence="1">
    <location>
        <begin position="12"/>
        <end position="34"/>
    </location>
</feature>
<name>A0A0S7BVW8_9CHLR</name>
<feature type="transmembrane region" description="Helical" evidence="1">
    <location>
        <begin position="345"/>
        <end position="362"/>
    </location>
</feature>
<feature type="transmembrane region" description="Helical" evidence="1">
    <location>
        <begin position="150"/>
        <end position="171"/>
    </location>
</feature>
<dbReference type="AlphaFoldDB" id="A0A0S7BVW8"/>
<keyword evidence="1" id="KW-0812">Transmembrane</keyword>
<accession>A0A0S7BVW8</accession>
<dbReference type="OrthoDB" id="924213at2"/>
<gene>
    <name evidence="2" type="ORF">ATC1_13691</name>
</gene>
<feature type="transmembrane region" description="Helical" evidence="1">
    <location>
        <begin position="183"/>
        <end position="201"/>
    </location>
</feature>
<evidence type="ECO:0000256" key="1">
    <source>
        <dbReference type="SAM" id="Phobius"/>
    </source>
</evidence>
<feature type="transmembrane region" description="Helical" evidence="1">
    <location>
        <begin position="227"/>
        <end position="247"/>
    </location>
</feature>
<sequence>MKKSIDIELFDKILIKGSIFYLILPILLFIFFWLDEKVAPFMLIFLSFCGFRMDRSIAFRKGEYQITKRNLLSLLVVISLLIVWFYFSGIGRFVYQNYDHRYKNAIFQDLMTYQWPVHFHDAVYNKPAMLCYYFFFWLPPALLGKAAGPFRANIILFLWSLIGLALGYGLFVRLRKKISILETLLFIFFSGLDIIGFLLLHKSFPDFGLHLETWIPQIQVSSITTQFYWSFNQFIPVLIGTFLLLSIDRKKNYIAIFSLLFPYSPYAVITLIPLVLLWTVSENYGLESRFSFNFKQIGSKFRNAINIENVLTPLLIMVVFIPFFLINSKRVPIETAKNWIPIKEYLLAILLEFLIYFLIMIPKFKSNISGWCIVTVLCIIPIFCTTDLNMILRGTAPLVLILLMMVLDFLSEKRYLRRRILLICLLLIGAWTPSSEIYRIIEATIHHAENQEVLTFSNNEYTPESGSVGILTYVSPAQYLSYEEDYQDSFFYRYLMIR</sequence>
<feature type="transmembrane region" description="Helical" evidence="1">
    <location>
        <begin position="259"/>
        <end position="281"/>
    </location>
</feature>
<feature type="transmembrane region" description="Helical" evidence="1">
    <location>
        <begin position="391"/>
        <end position="410"/>
    </location>
</feature>
<proteinExistence type="predicted"/>
<dbReference type="Proteomes" id="UP000053370">
    <property type="component" value="Unassembled WGS sequence"/>
</dbReference>
<evidence type="ECO:0000313" key="2">
    <source>
        <dbReference type="EMBL" id="GAP40712.1"/>
    </source>
</evidence>
<dbReference type="EMBL" id="DF968181">
    <property type="protein sequence ID" value="GAP40712.1"/>
    <property type="molecule type" value="Genomic_DNA"/>
</dbReference>
<protein>
    <submittedName>
        <fullName evidence="2">Uncharacterized protein</fullName>
    </submittedName>
</protein>
<feature type="transmembrane region" description="Helical" evidence="1">
    <location>
        <begin position="301"/>
        <end position="325"/>
    </location>
</feature>
<keyword evidence="3" id="KW-1185">Reference proteome</keyword>
<dbReference type="RefSeq" id="WP_062280445.1">
    <property type="nucleotide sequence ID" value="NZ_DF968181.1"/>
</dbReference>